<name>A0A934I8V8_9RHOB</name>
<dbReference type="AlphaFoldDB" id="A0A934I8V8"/>
<accession>A0A934I8V8</accession>
<evidence type="ECO:0000313" key="2">
    <source>
        <dbReference type="Proteomes" id="UP000642488"/>
    </source>
</evidence>
<organism evidence="1 2">
    <name type="scientific">Palleronia pontilimi</name>
    <dbReference type="NCBI Taxonomy" id="1964209"/>
    <lineage>
        <taxon>Bacteria</taxon>
        <taxon>Pseudomonadati</taxon>
        <taxon>Pseudomonadota</taxon>
        <taxon>Alphaproteobacteria</taxon>
        <taxon>Rhodobacterales</taxon>
        <taxon>Roseobacteraceae</taxon>
        <taxon>Palleronia</taxon>
    </lineage>
</organism>
<evidence type="ECO:0000313" key="1">
    <source>
        <dbReference type="EMBL" id="MBJ3762503.1"/>
    </source>
</evidence>
<reference evidence="1" key="1">
    <citation type="submission" date="2020-12" db="EMBL/GenBank/DDBJ databases">
        <title>Bacterial taxonomy.</title>
        <authorList>
            <person name="Pan X."/>
        </authorList>
    </citation>
    <scope>NUCLEOTIDE SEQUENCE</scope>
    <source>
        <strain evidence="1">KCTC 52957</strain>
    </source>
</reference>
<dbReference type="Proteomes" id="UP000642488">
    <property type="component" value="Unassembled WGS sequence"/>
</dbReference>
<keyword evidence="2" id="KW-1185">Reference proteome</keyword>
<sequence>MEALTRLLDANSTLKDATSGLVKISKAAEKAKIPGACVVQLIAGGFLQHVVRIDGISGLEGLRVCPAEVKKVASTTLIGMTASEAFAALKLNKDAGWELVGRPCDEVSLTPYMVTGVGSDFTIARFLPESVAAFGARFTTLAHAADKHGTGVKDHRGSLKKIGVKPAVPWSDIGVEIYQVSDVAKVLPA</sequence>
<comment type="caution">
    <text evidence="1">The sequence shown here is derived from an EMBL/GenBank/DDBJ whole genome shotgun (WGS) entry which is preliminary data.</text>
</comment>
<proteinExistence type="predicted"/>
<gene>
    <name evidence="1" type="ORF">ILP92_07075</name>
</gene>
<dbReference type="EMBL" id="JAEKPD010000006">
    <property type="protein sequence ID" value="MBJ3762503.1"/>
    <property type="molecule type" value="Genomic_DNA"/>
</dbReference>
<dbReference type="RefSeq" id="WP_198915670.1">
    <property type="nucleotide sequence ID" value="NZ_JAEKPD010000006.1"/>
</dbReference>
<protein>
    <submittedName>
        <fullName evidence="1">Uncharacterized protein</fullName>
    </submittedName>
</protein>